<dbReference type="Pfam" id="PF07969">
    <property type="entry name" value="Amidohydro_3"/>
    <property type="match status" value="1"/>
</dbReference>
<comment type="caution">
    <text evidence="2">The sequence shown here is derived from an EMBL/GenBank/DDBJ whole genome shotgun (WGS) entry which is preliminary data.</text>
</comment>
<protein>
    <submittedName>
        <fullName evidence="2">Deaminase</fullName>
    </submittedName>
</protein>
<dbReference type="PANTHER" id="PTHR32027">
    <property type="entry name" value="CYTOSINE DEAMINASE"/>
    <property type="match status" value="1"/>
</dbReference>
<dbReference type="PANTHER" id="PTHR32027:SF9">
    <property type="entry name" value="BLL3847 PROTEIN"/>
    <property type="match status" value="1"/>
</dbReference>
<dbReference type="InterPro" id="IPR032466">
    <property type="entry name" value="Metal_Hydrolase"/>
</dbReference>
<dbReference type="SUPFAM" id="SSF51556">
    <property type="entry name" value="Metallo-dependent hydrolases"/>
    <property type="match status" value="1"/>
</dbReference>
<evidence type="ECO:0000259" key="1">
    <source>
        <dbReference type="Pfam" id="PF07969"/>
    </source>
</evidence>
<dbReference type="NCBIfam" id="NF005312">
    <property type="entry name" value="PRK06846.1"/>
    <property type="match status" value="1"/>
</dbReference>
<dbReference type="InterPro" id="IPR052349">
    <property type="entry name" value="Metallo-hydrolase_Enzymes"/>
</dbReference>
<evidence type="ECO:0000313" key="2">
    <source>
        <dbReference type="EMBL" id="GIN22898.1"/>
    </source>
</evidence>
<dbReference type="EMBL" id="BOQT01000022">
    <property type="protein sequence ID" value="GIN22898.1"/>
    <property type="molecule type" value="Genomic_DNA"/>
</dbReference>
<evidence type="ECO:0000313" key="3">
    <source>
        <dbReference type="Proteomes" id="UP000680279"/>
    </source>
</evidence>
<keyword evidence="3" id="KW-1185">Reference proteome</keyword>
<dbReference type="InterPro" id="IPR011059">
    <property type="entry name" value="Metal-dep_hydrolase_composite"/>
</dbReference>
<sequence length="418" mass="45546">MSVSLNNEGLIYMSSAFWITNALLEKGFKVDGGVIIGTETECSHLLIKDGKIEKIIPSNEVITDDSPKKEANRLLLLPSFIEKHCHLDKTMLGDQWRSVLPANSILERLEIEKRVISSLETTIQERAEKLLDIYLKSGVTHVRTHVDIYPEVGLKHLEAVKEALQTFEGKLSYEIVAFPQHGLLRSKAKKLVSEALHQGASLVGGVDPATVDGDIEASLQEMVQLAVEGNAGIDLHLHDHDHLGVFTIKRLAQLTKEAGLQGKVSVSHAYALGEIPSALAADMAELLSDAGITIISSVPIDQKFPPVSLLHSQGVSFAVGCDNIFDVWSPFGNGDILERASRLAEVLEWTDERSLAQTLHFITGGKTPLDHEGKQIWPKVGDEASIVFVEASCSAEAIARRSQRAATMFKGEIVSGSL</sequence>
<dbReference type="CDD" id="cd01293">
    <property type="entry name" value="Bact_CD"/>
    <property type="match status" value="1"/>
</dbReference>
<proteinExistence type="predicted"/>
<gene>
    <name evidence="2" type="ORF">J1TS3_40320</name>
</gene>
<accession>A0ABQ4KAY2</accession>
<reference evidence="2 3" key="1">
    <citation type="submission" date="2021-03" db="EMBL/GenBank/DDBJ databases">
        <title>Antimicrobial resistance genes in bacteria isolated from Japanese honey, and their potential for conferring macrolide and lincosamide resistance in the American foulbrood pathogen Paenibacillus larvae.</title>
        <authorList>
            <person name="Okamoto M."/>
            <person name="Kumagai M."/>
            <person name="Kanamori H."/>
            <person name="Takamatsu D."/>
        </authorList>
    </citation>
    <scope>NUCLEOTIDE SEQUENCE [LARGE SCALE GENOMIC DNA]</scope>
    <source>
        <strain evidence="2 3">J1TS3</strain>
    </source>
</reference>
<dbReference type="Proteomes" id="UP000680279">
    <property type="component" value="Unassembled WGS sequence"/>
</dbReference>
<dbReference type="SUPFAM" id="SSF51338">
    <property type="entry name" value="Composite domain of metallo-dependent hydrolases"/>
    <property type="match status" value="1"/>
</dbReference>
<feature type="domain" description="Amidohydrolase 3" evidence="1">
    <location>
        <begin position="186"/>
        <end position="414"/>
    </location>
</feature>
<dbReference type="Gene3D" id="3.20.20.140">
    <property type="entry name" value="Metal-dependent hydrolases"/>
    <property type="match status" value="1"/>
</dbReference>
<name>A0ABQ4KAY2_9BACI</name>
<dbReference type="Gene3D" id="2.30.40.10">
    <property type="entry name" value="Urease, subunit C, domain 1"/>
    <property type="match status" value="1"/>
</dbReference>
<dbReference type="InterPro" id="IPR013108">
    <property type="entry name" value="Amidohydro_3"/>
</dbReference>
<organism evidence="2 3">
    <name type="scientific">Siminovitchia fordii</name>
    <dbReference type="NCBI Taxonomy" id="254759"/>
    <lineage>
        <taxon>Bacteria</taxon>
        <taxon>Bacillati</taxon>
        <taxon>Bacillota</taxon>
        <taxon>Bacilli</taxon>
        <taxon>Bacillales</taxon>
        <taxon>Bacillaceae</taxon>
        <taxon>Siminovitchia</taxon>
    </lineage>
</organism>